<feature type="domain" description="F-box associated beta-propeller type 1" evidence="1">
    <location>
        <begin position="46"/>
        <end position="193"/>
    </location>
</feature>
<gene>
    <name evidence="2" type="ORF">SHERM_20539</name>
</gene>
<evidence type="ECO:0000313" key="2">
    <source>
        <dbReference type="EMBL" id="CAA0823379.1"/>
    </source>
</evidence>
<dbReference type="EMBL" id="CACSLK010024540">
    <property type="protein sequence ID" value="CAA0823379.1"/>
    <property type="molecule type" value="Genomic_DNA"/>
</dbReference>
<dbReference type="InterPro" id="IPR050796">
    <property type="entry name" value="SCF_F-box_component"/>
</dbReference>
<proteinExistence type="predicted"/>
<dbReference type="PANTHER" id="PTHR31672:SF13">
    <property type="entry name" value="F-BOX PROTEIN CPR30-LIKE"/>
    <property type="match status" value="1"/>
</dbReference>
<comment type="caution">
    <text evidence="2">The sequence shown here is derived from an EMBL/GenBank/DDBJ whole genome shotgun (WGS) entry which is preliminary data.</text>
</comment>
<dbReference type="PANTHER" id="PTHR31672">
    <property type="entry name" value="BNACNNG10540D PROTEIN"/>
    <property type="match status" value="1"/>
</dbReference>
<organism evidence="2 3">
    <name type="scientific">Striga hermonthica</name>
    <name type="common">Purple witchweed</name>
    <name type="synonym">Buchnera hermonthica</name>
    <dbReference type="NCBI Taxonomy" id="68872"/>
    <lineage>
        <taxon>Eukaryota</taxon>
        <taxon>Viridiplantae</taxon>
        <taxon>Streptophyta</taxon>
        <taxon>Embryophyta</taxon>
        <taxon>Tracheophyta</taxon>
        <taxon>Spermatophyta</taxon>
        <taxon>Magnoliopsida</taxon>
        <taxon>eudicotyledons</taxon>
        <taxon>Gunneridae</taxon>
        <taxon>Pentapetalae</taxon>
        <taxon>asterids</taxon>
        <taxon>lamiids</taxon>
        <taxon>Lamiales</taxon>
        <taxon>Orobanchaceae</taxon>
        <taxon>Buchnereae</taxon>
        <taxon>Striga</taxon>
    </lineage>
</organism>
<dbReference type="Proteomes" id="UP001153555">
    <property type="component" value="Unassembled WGS sequence"/>
</dbReference>
<dbReference type="AlphaFoldDB" id="A0A9N7N5R5"/>
<dbReference type="InterPro" id="IPR017451">
    <property type="entry name" value="F-box-assoc_interact_dom"/>
</dbReference>
<dbReference type="OrthoDB" id="809368at2759"/>
<evidence type="ECO:0000259" key="1">
    <source>
        <dbReference type="Pfam" id="PF07734"/>
    </source>
</evidence>
<evidence type="ECO:0000313" key="3">
    <source>
        <dbReference type="Proteomes" id="UP001153555"/>
    </source>
</evidence>
<protein>
    <submittedName>
        <fullName evidence="2">F-box/kelch-repeat protein</fullName>
    </submittedName>
</protein>
<dbReference type="NCBIfam" id="TIGR01640">
    <property type="entry name" value="F_box_assoc_1"/>
    <property type="match status" value="1"/>
</dbReference>
<accession>A0A9N7N5R5</accession>
<sequence>MNRVLAKFVPLSKLASKSTFFSHSWVNSSSLVTSSTASRKIQRKNGYAALWNPTIDELKFFSESSVPRPPRRRNTFFTYGFGLDHQYDYKVIRFVKYMFLDDYTENILVELYSLKSDSWKEVMYPHFPMAPANQEGHFTAPRNQGVHINDILYWLCDDGVILSFDLTTEEFPSTPLIPLSQTYPLNCCSNNVLLVEYNGQLATIVHSRLEKKS</sequence>
<keyword evidence="3" id="KW-1185">Reference proteome</keyword>
<dbReference type="Pfam" id="PF07734">
    <property type="entry name" value="FBA_1"/>
    <property type="match status" value="1"/>
</dbReference>
<name>A0A9N7N5R5_STRHE</name>
<reference evidence="2" key="1">
    <citation type="submission" date="2019-12" db="EMBL/GenBank/DDBJ databases">
        <authorList>
            <person name="Scholes J."/>
        </authorList>
    </citation>
    <scope>NUCLEOTIDE SEQUENCE</scope>
</reference>
<dbReference type="InterPro" id="IPR006527">
    <property type="entry name" value="F-box-assoc_dom_typ1"/>
</dbReference>